<evidence type="ECO:0000313" key="1">
    <source>
        <dbReference type="EMBL" id="CAA9419620.1"/>
    </source>
</evidence>
<protein>
    <submittedName>
        <fullName evidence="1">Uncharacterized protein</fullName>
    </submittedName>
</protein>
<proteinExistence type="predicted"/>
<reference evidence="1" key="1">
    <citation type="submission" date="2020-02" db="EMBL/GenBank/DDBJ databases">
        <authorList>
            <person name="Meier V. D."/>
        </authorList>
    </citation>
    <scope>NUCLEOTIDE SEQUENCE</scope>
    <source>
        <strain evidence="1">AVDCRST_MAG35</strain>
    </source>
</reference>
<organism evidence="1">
    <name type="scientific">uncultured Quadrisphaera sp</name>
    <dbReference type="NCBI Taxonomy" id="904978"/>
    <lineage>
        <taxon>Bacteria</taxon>
        <taxon>Bacillati</taxon>
        <taxon>Actinomycetota</taxon>
        <taxon>Actinomycetes</taxon>
        <taxon>Kineosporiales</taxon>
        <taxon>Kineosporiaceae</taxon>
        <taxon>Quadrisphaera</taxon>
        <taxon>environmental samples</taxon>
    </lineage>
</organism>
<accession>A0A6J4PNH2</accession>
<sequence>METADRTALPPAKEVRDLLEGLLGKDVDFADGRRVTDAGGLVGVYVDDRLGMRAVVACDIAMAAYVGAAIGLMPAGGAQDAVDDGELFPVLRDNAAEVLNVMAALFNVGTAPHLRLYGHYAAGDDLPGDVAQRLGSLGPRVDWAVAVKGYGRGELSIILT</sequence>
<name>A0A6J4PNH2_9ACTN</name>
<dbReference type="AlphaFoldDB" id="A0A6J4PNH2"/>
<gene>
    <name evidence="1" type="ORF">AVDCRST_MAG35-1897</name>
</gene>
<dbReference type="EMBL" id="CADCUY010000400">
    <property type="protein sequence ID" value="CAA9419620.1"/>
    <property type="molecule type" value="Genomic_DNA"/>
</dbReference>